<dbReference type="InterPro" id="IPR001041">
    <property type="entry name" value="2Fe-2S_ferredoxin-type"/>
</dbReference>
<feature type="domain" description="FAD-binding FR-type" evidence="9">
    <location>
        <begin position="41"/>
        <end position="142"/>
    </location>
</feature>
<dbReference type="InterPro" id="IPR008333">
    <property type="entry name" value="Cbr1-like_FAD-bd_dom"/>
</dbReference>
<dbReference type="CDD" id="cd06216">
    <property type="entry name" value="FNR_iron_sulfur_binding_2"/>
    <property type="match status" value="1"/>
</dbReference>
<keyword evidence="8" id="KW-0411">Iron-sulfur</keyword>
<evidence type="ECO:0000259" key="9">
    <source>
        <dbReference type="PROSITE" id="PS51384"/>
    </source>
</evidence>
<dbReference type="SUPFAM" id="SSF52343">
    <property type="entry name" value="Ferredoxin reductase-like, C-terminal NADP-linked domain"/>
    <property type="match status" value="1"/>
</dbReference>
<dbReference type="EMBL" id="JAGINU010000001">
    <property type="protein sequence ID" value="MBP2366635.1"/>
    <property type="molecule type" value="Genomic_DNA"/>
</dbReference>
<evidence type="ECO:0000313" key="11">
    <source>
        <dbReference type="Proteomes" id="UP001519295"/>
    </source>
</evidence>
<keyword evidence="5" id="KW-0274">FAD</keyword>
<evidence type="ECO:0000256" key="6">
    <source>
        <dbReference type="ARBA" id="ARBA00023002"/>
    </source>
</evidence>
<dbReference type="InterPro" id="IPR050415">
    <property type="entry name" value="MRET"/>
</dbReference>
<comment type="cofactor">
    <cofactor evidence="1">
        <name>FAD</name>
        <dbReference type="ChEBI" id="CHEBI:57692"/>
    </cofactor>
</comment>
<keyword evidence="11" id="KW-1185">Reference proteome</keyword>
<dbReference type="Gene3D" id="3.10.20.30">
    <property type="match status" value="1"/>
</dbReference>
<reference evidence="10 11" key="1">
    <citation type="submission" date="2021-03" db="EMBL/GenBank/DDBJ databases">
        <title>Sequencing the genomes of 1000 actinobacteria strains.</title>
        <authorList>
            <person name="Klenk H.-P."/>
        </authorList>
    </citation>
    <scope>NUCLEOTIDE SEQUENCE [LARGE SCALE GENOMIC DNA]</scope>
    <source>
        <strain evidence="10 11">DSM 45256</strain>
    </source>
</reference>
<dbReference type="PANTHER" id="PTHR47354">
    <property type="entry name" value="NADH OXIDOREDUCTASE HCR"/>
    <property type="match status" value="1"/>
</dbReference>
<keyword evidence="2" id="KW-0285">Flavoprotein</keyword>
<evidence type="ECO:0000256" key="3">
    <source>
        <dbReference type="ARBA" id="ARBA00022714"/>
    </source>
</evidence>
<dbReference type="InterPro" id="IPR036010">
    <property type="entry name" value="2Fe-2S_ferredoxin-like_sf"/>
</dbReference>
<proteinExistence type="predicted"/>
<dbReference type="SUPFAM" id="SSF54292">
    <property type="entry name" value="2Fe-2S ferredoxin-like"/>
    <property type="match status" value="1"/>
</dbReference>
<evidence type="ECO:0000256" key="5">
    <source>
        <dbReference type="ARBA" id="ARBA00022827"/>
    </source>
</evidence>
<dbReference type="InterPro" id="IPR001433">
    <property type="entry name" value="OxRdtase_FAD/NAD-bd"/>
</dbReference>
<dbReference type="InterPro" id="IPR017927">
    <property type="entry name" value="FAD-bd_FR_type"/>
</dbReference>
<dbReference type="Pfam" id="PF00970">
    <property type="entry name" value="FAD_binding_6"/>
    <property type="match status" value="1"/>
</dbReference>
<evidence type="ECO:0000256" key="2">
    <source>
        <dbReference type="ARBA" id="ARBA00022630"/>
    </source>
</evidence>
<evidence type="ECO:0000256" key="7">
    <source>
        <dbReference type="ARBA" id="ARBA00023004"/>
    </source>
</evidence>
<evidence type="ECO:0000313" key="10">
    <source>
        <dbReference type="EMBL" id="MBP2366635.1"/>
    </source>
</evidence>
<dbReference type="CDD" id="cd00207">
    <property type="entry name" value="fer2"/>
    <property type="match status" value="1"/>
</dbReference>
<dbReference type="Pfam" id="PF00175">
    <property type="entry name" value="NAD_binding_1"/>
    <property type="match status" value="1"/>
</dbReference>
<dbReference type="PROSITE" id="PS51384">
    <property type="entry name" value="FAD_FR"/>
    <property type="match status" value="1"/>
</dbReference>
<dbReference type="PRINTS" id="PR00409">
    <property type="entry name" value="PHDIOXRDTASE"/>
</dbReference>
<keyword evidence="3" id="KW-0001">2Fe-2S</keyword>
<keyword evidence="6" id="KW-0560">Oxidoreductase</keyword>
<name>A0ABS4VRS1_9PSEU</name>
<keyword evidence="4" id="KW-0479">Metal-binding</keyword>
<dbReference type="InterPro" id="IPR012675">
    <property type="entry name" value="Beta-grasp_dom_sf"/>
</dbReference>
<protein>
    <submittedName>
        <fullName evidence="10">Ferredoxin-NADP reductase</fullName>
    </submittedName>
</protein>
<evidence type="ECO:0000256" key="1">
    <source>
        <dbReference type="ARBA" id="ARBA00001974"/>
    </source>
</evidence>
<dbReference type="Gene3D" id="2.40.30.10">
    <property type="entry name" value="Translation factors"/>
    <property type="match status" value="1"/>
</dbReference>
<evidence type="ECO:0000256" key="8">
    <source>
        <dbReference type="ARBA" id="ARBA00023014"/>
    </source>
</evidence>
<comment type="caution">
    <text evidence="10">The sequence shown here is derived from an EMBL/GenBank/DDBJ whole genome shotgun (WGS) entry which is preliminary data.</text>
</comment>
<evidence type="ECO:0000256" key="4">
    <source>
        <dbReference type="ARBA" id="ARBA00022723"/>
    </source>
</evidence>
<dbReference type="SUPFAM" id="SSF63380">
    <property type="entry name" value="Riboflavin synthase domain-like"/>
    <property type="match status" value="1"/>
</dbReference>
<dbReference type="PANTHER" id="PTHR47354:SF6">
    <property type="entry name" value="NADH OXIDOREDUCTASE HCR"/>
    <property type="match status" value="1"/>
</dbReference>
<sequence length="352" mass="36981">MFRSAPAVSSRRRRLLAAASALTTPLLPEDFLTLIDPLWSTTSLRGRVVARRRETGRAVSVTIEPGRAWAGHRAGQYVGVGIDVDGVRHQRSYSLSSPEDADHLTVTVQEVPGGVVSTRLVRDLPIGTIVELQQASGEFTLPDPLPSKLLFVTAGSGITPVMGMLRTLDRRAAMPDTVLVHSARTPEDTVFGAELAALAARNPSLRVVQRHSSVTGRLDPASVDAAVPDRAGRAVYACGPAGLLDALDEAWDGVRAERFTPPARAAEGTGGTVDLGGSPVEVDPGQSLLEAGEAAGKVLPSGCRMGICFGCVLPLREGRVRDLRTGEAHGEPGDLVQTCINSACGPARIDVA</sequence>
<dbReference type="Gene3D" id="3.40.50.80">
    <property type="entry name" value="Nucleotide-binding domain of ferredoxin-NADP reductase (FNR) module"/>
    <property type="match status" value="1"/>
</dbReference>
<dbReference type="RefSeq" id="WP_210026706.1">
    <property type="nucleotide sequence ID" value="NZ_JAGINU010000001.1"/>
</dbReference>
<dbReference type="InterPro" id="IPR017938">
    <property type="entry name" value="Riboflavin_synthase-like_b-brl"/>
</dbReference>
<gene>
    <name evidence="10" type="ORF">JOF36_002331</name>
</gene>
<accession>A0ABS4VRS1</accession>
<dbReference type="InterPro" id="IPR039261">
    <property type="entry name" value="FNR_nucleotide-bd"/>
</dbReference>
<organism evidence="10 11">
    <name type="scientific">Pseudonocardia parietis</name>
    <dbReference type="NCBI Taxonomy" id="570936"/>
    <lineage>
        <taxon>Bacteria</taxon>
        <taxon>Bacillati</taxon>
        <taxon>Actinomycetota</taxon>
        <taxon>Actinomycetes</taxon>
        <taxon>Pseudonocardiales</taxon>
        <taxon>Pseudonocardiaceae</taxon>
        <taxon>Pseudonocardia</taxon>
    </lineage>
</organism>
<dbReference type="Proteomes" id="UP001519295">
    <property type="component" value="Unassembled WGS sequence"/>
</dbReference>
<dbReference type="Pfam" id="PF00111">
    <property type="entry name" value="Fer2"/>
    <property type="match status" value="1"/>
</dbReference>
<keyword evidence="7" id="KW-0408">Iron</keyword>